<dbReference type="InterPro" id="IPR036640">
    <property type="entry name" value="ABC1_TM_sf"/>
</dbReference>
<dbReference type="SMART" id="SM00382">
    <property type="entry name" value="AAA"/>
    <property type="match status" value="1"/>
</dbReference>
<feature type="domain" description="ABC transmembrane type-1" evidence="9">
    <location>
        <begin position="41"/>
        <end position="314"/>
    </location>
</feature>
<dbReference type="Pfam" id="PF00005">
    <property type="entry name" value="ABC_tran"/>
    <property type="match status" value="1"/>
</dbReference>
<dbReference type="GO" id="GO:0140359">
    <property type="term" value="F:ABC-type transporter activity"/>
    <property type="evidence" value="ECO:0007669"/>
    <property type="project" value="InterPro"/>
</dbReference>
<dbReference type="Gene3D" id="1.20.1560.10">
    <property type="entry name" value="ABC transporter type 1, transmembrane domain"/>
    <property type="match status" value="1"/>
</dbReference>
<evidence type="ECO:0000259" key="8">
    <source>
        <dbReference type="PROSITE" id="PS50893"/>
    </source>
</evidence>
<dbReference type="InterPro" id="IPR017871">
    <property type="entry name" value="ABC_transporter-like_CS"/>
</dbReference>
<dbReference type="SUPFAM" id="SSF90123">
    <property type="entry name" value="ABC transporter transmembrane region"/>
    <property type="match status" value="1"/>
</dbReference>
<dbReference type="GO" id="GO:0034040">
    <property type="term" value="F:ATPase-coupled lipid transmembrane transporter activity"/>
    <property type="evidence" value="ECO:0007669"/>
    <property type="project" value="TreeGrafter"/>
</dbReference>
<dbReference type="EMBL" id="CP012040">
    <property type="protein sequence ID" value="AKP52639.1"/>
    <property type="molecule type" value="Genomic_DNA"/>
</dbReference>
<evidence type="ECO:0000313" key="10">
    <source>
        <dbReference type="EMBL" id="AKP52639.1"/>
    </source>
</evidence>
<dbReference type="GO" id="GO:0016887">
    <property type="term" value="F:ATP hydrolysis activity"/>
    <property type="evidence" value="ECO:0007669"/>
    <property type="project" value="InterPro"/>
</dbReference>
<evidence type="ECO:0000259" key="9">
    <source>
        <dbReference type="PROSITE" id="PS50929"/>
    </source>
</evidence>
<keyword evidence="11" id="KW-1185">Reference proteome</keyword>
<dbReference type="InterPro" id="IPR003439">
    <property type="entry name" value="ABC_transporter-like_ATP-bd"/>
</dbReference>
<accession>A0A0H4PEE5</accession>
<feature type="transmembrane region" description="Helical" evidence="7">
    <location>
        <begin position="178"/>
        <end position="196"/>
    </location>
</feature>
<evidence type="ECO:0000256" key="5">
    <source>
        <dbReference type="ARBA" id="ARBA00022989"/>
    </source>
</evidence>
<dbReference type="CDD" id="cd03228">
    <property type="entry name" value="ABCC_MRP_Like"/>
    <property type="match status" value="1"/>
</dbReference>
<keyword evidence="2 7" id="KW-0812">Transmembrane</keyword>
<reference evidence="10 11" key="1">
    <citation type="submission" date="2015-07" db="EMBL/GenBank/DDBJ databases">
        <authorList>
            <person name="Kim K.M."/>
        </authorList>
    </citation>
    <scope>NUCLEOTIDE SEQUENCE [LARGE SCALE GENOMIC DNA]</scope>
    <source>
        <strain evidence="10 11">KCTC 12363</strain>
    </source>
</reference>
<name>A0A0H4PEE5_9BACT</name>
<organism evidence="10 11">
    <name type="scientific">Cyclobacterium amurskyense</name>
    <dbReference type="NCBI Taxonomy" id="320787"/>
    <lineage>
        <taxon>Bacteria</taxon>
        <taxon>Pseudomonadati</taxon>
        <taxon>Bacteroidota</taxon>
        <taxon>Cytophagia</taxon>
        <taxon>Cytophagales</taxon>
        <taxon>Cyclobacteriaceae</taxon>
        <taxon>Cyclobacterium</taxon>
    </lineage>
</organism>
<keyword evidence="6 7" id="KW-0472">Membrane</keyword>
<dbReference type="PROSITE" id="PS50893">
    <property type="entry name" value="ABC_TRANSPORTER_2"/>
    <property type="match status" value="1"/>
</dbReference>
<feature type="transmembrane region" description="Helical" evidence="7">
    <location>
        <begin position="77"/>
        <end position="96"/>
    </location>
</feature>
<dbReference type="Gene3D" id="3.40.50.300">
    <property type="entry name" value="P-loop containing nucleotide triphosphate hydrolases"/>
    <property type="match status" value="1"/>
</dbReference>
<dbReference type="PROSITE" id="PS50929">
    <property type="entry name" value="ABC_TM1F"/>
    <property type="match status" value="1"/>
</dbReference>
<dbReference type="Proteomes" id="UP000036520">
    <property type="component" value="Chromosome"/>
</dbReference>
<comment type="subcellular location">
    <subcellularLocation>
        <location evidence="1">Cell membrane</location>
        <topology evidence="1">Multi-pass membrane protein</topology>
    </subcellularLocation>
</comment>
<dbReference type="OrthoDB" id="9769115at2"/>
<dbReference type="InterPro" id="IPR011527">
    <property type="entry name" value="ABC1_TM_dom"/>
</dbReference>
<dbReference type="InterPro" id="IPR027417">
    <property type="entry name" value="P-loop_NTPase"/>
</dbReference>
<dbReference type="SUPFAM" id="SSF52540">
    <property type="entry name" value="P-loop containing nucleoside triphosphate hydrolases"/>
    <property type="match status" value="1"/>
</dbReference>
<dbReference type="InterPro" id="IPR039421">
    <property type="entry name" value="Type_1_exporter"/>
</dbReference>
<feature type="transmembrane region" description="Helical" evidence="7">
    <location>
        <begin position="149"/>
        <end position="172"/>
    </location>
</feature>
<evidence type="ECO:0000313" key="11">
    <source>
        <dbReference type="Proteomes" id="UP000036520"/>
    </source>
</evidence>
<dbReference type="GO" id="GO:0005524">
    <property type="term" value="F:ATP binding"/>
    <property type="evidence" value="ECO:0007669"/>
    <property type="project" value="UniProtKB-KW"/>
</dbReference>
<dbReference type="PANTHER" id="PTHR24221:SF646">
    <property type="entry name" value="HAEMOLYSIN SECRETION ATP-BINDING PROTEIN"/>
    <property type="match status" value="1"/>
</dbReference>
<dbReference type="PANTHER" id="PTHR24221">
    <property type="entry name" value="ATP-BINDING CASSETTE SUB-FAMILY B"/>
    <property type="match status" value="1"/>
</dbReference>
<feature type="transmembrane region" description="Helical" evidence="7">
    <location>
        <begin position="287"/>
        <end position="304"/>
    </location>
</feature>
<protein>
    <submittedName>
        <fullName evidence="10">RTX-I toxin determinant B</fullName>
    </submittedName>
</protein>
<gene>
    <name evidence="10" type="ORF">CA2015_3245</name>
</gene>
<evidence type="ECO:0000256" key="2">
    <source>
        <dbReference type="ARBA" id="ARBA00022692"/>
    </source>
</evidence>
<feature type="transmembrane region" description="Helical" evidence="7">
    <location>
        <begin position="38"/>
        <end position="57"/>
    </location>
</feature>
<evidence type="ECO:0000256" key="7">
    <source>
        <dbReference type="SAM" id="Phobius"/>
    </source>
</evidence>
<dbReference type="InterPro" id="IPR003593">
    <property type="entry name" value="AAA+_ATPase"/>
</dbReference>
<evidence type="ECO:0000256" key="3">
    <source>
        <dbReference type="ARBA" id="ARBA00022741"/>
    </source>
</evidence>
<dbReference type="PROSITE" id="PS00211">
    <property type="entry name" value="ABC_TRANSPORTER_1"/>
    <property type="match status" value="1"/>
</dbReference>
<dbReference type="AlphaFoldDB" id="A0A0H4PEE5"/>
<evidence type="ECO:0000256" key="4">
    <source>
        <dbReference type="ARBA" id="ARBA00022840"/>
    </source>
</evidence>
<keyword evidence="5 7" id="KW-1133">Transmembrane helix</keyword>
<feature type="transmembrane region" description="Helical" evidence="7">
    <location>
        <begin position="261"/>
        <end position="281"/>
    </location>
</feature>
<evidence type="ECO:0000256" key="6">
    <source>
        <dbReference type="ARBA" id="ARBA00023136"/>
    </source>
</evidence>
<dbReference type="GO" id="GO:0005886">
    <property type="term" value="C:plasma membrane"/>
    <property type="evidence" value="ECO:0007669"/>
    <property type="project" value="UniProtKB-SubCell"/>
</dbReference>
<dbReference type="RefSeq" id="WP_084011826.1">
    <property type="nucleotide sequence ID" value="NZ_CP012040.1"/>
</dbReference>
<evidence type="ECO:0000256" key="1">
    <source>
        <dbReference type="ARBA" id="ARBA00004651"/>
    </source>
</evidence>
<dbReference type="KEGG" id="camu:CA2015_3245"/>
<keyword evidence="4" id="KW-0067">ATP-binding</keyword>
<keyword evidence="3" id="KW-0547">Nucleotide-binding</keyword>
<sequence length="599" mass="69033">MVKFKNKWCSGKAWFLSFGKDFYKALQLTFRVSPNNTLLQFFFQILVAILPVGILYATKSLFDEIMSLDRDFEQVMFWLIALGLGQLLVNLIQQLLSYLGQIQQQKITDHTIGLMLEKSIAIPFSYFEDDKYHDNVHLAQKQALYKLPLILQHFQVLFTNVLSLLFLMAYFFTLITTYAWIILLVVLPLAIVKWYNGYVLHRLEKKLVPMERQAAYYHQILTSTTHAKELRTLNFGQSFIKRFSKIRKHIFTKKEALQQKLLRYSLLAESLEVIALFIVLFGVVQQAFLETIAISLLVVYIQGLQRIQSNLKGFLLALVNLFHQRIFLRDLFKFFELAETVEKPSSTPFPDKDFSIKIKNLSFSYGKNFPEVLNNINMTLPMGKMIGLVGANGSGKSTLVKLISGLYNAQEGDIIIGNHKLQEINPTDFRKKTVFLFQDFQKYFLSIKEIISIGDDENAINTDRLDTSIFDANADTFIDQLKNGVDTKMGRIFFEGQELSGGQWQKLAIARAFYRNASIVVLDEPTSALDALSENHIFEQLRRVAADKVILLITHRLYNLKECDHIYVVDEGKIAQEGNFSQLASEQGIFQNLYQQQRF</sequence>
<dbReference type="STRING" id="320787.CA2015_3245"/>
<feature type="domain" description="ABC transporter" evidence="8">
    <location>
        <begin position="356"/>
        <end position="596"/>
    </location>
</feature>
<proteinExistence type="predicted"/>